<protein>
    <submittedName>
        <fullName evidence="2">YqhR family membrane protein</fullName>
    </submittedName>
</protein>
<dbReference type="Pfam" id="PF11085">
    <property type="entry name" value="YqhR"/>
    <property type="match status" value="1"/>
</dbReference>
<reference evidence="2 3" key="1">
    <citation type="submission" date="2024-09" db="EMBL/GenBank/DDBJ databases">
        <authorList>
            <person name="Sun Q."/>
            <person name="Mori K."/>
        </authorList>
    </citation>
    <scope>NUCLEOTIDE SEQUENCE [LARGE SCALE GENOMIC DNA]</scope>
    <source>
        <strain evidence="2 3">CCM 7759</strain>
    </source>
</reference>
<dbReference type="EMBL" id="JBHLWN010000109">
    <property type="protein sequence ID" value="MFC0216085.1"/>
    <property type="molecule type" value="Genomic_DNA"/>
</dbReference>
<dbReference type="Proteomes" id="UP001589776">
    <property type="component" value="Unassembled WGS sequence"/>
</dbReference>
<feature type="transmembrane region" description="Helical" evidence="1">
    <location>
        <begin position="73"/>
        <end position="95"/>
    </location>
</feature>
<evidence type="ECO:0000313" key="2">
    <source>
        <dbReference type="EMBL" id="MFC0216085.1"/>
    </source>
</evidence>
<evidence type="ECO:0000313" key="3">
    <source>
        <dbReference type="Proteomes" id="UP001589776"/>
    </source>
</evidence>
<evidence type="ECO:0000256" key="1">
    <source>
        <dbReference type="SAM" id="Phobius"/>
    </source>
</evidence>
<accession>A0ABV6DTV5</accession>
<keyword evidence="3" id="KW-1185">Reference proteome</keyword>
<sequence>MSETYTRHIRNWSENKKPTNRWLFGAYIGFFAGLIWGGLRIVEYYFRFTDVVPGFLVEFFFRHDFLTTPWGGVVGWGAFIIFSIVAAELYAAFLFKVKGPWIGLMYGLLWWGLLYLLVGPMTGMLPWLYEIGWNSIITDVCLYALWGLFIGYSISVEFTDERNRESDNVLGSLLK</sequence>
<dbReference type="RefSeq" id="WP_377473903.1">
    <property type="nucleotide sequence ID" value="NZ_JBHLWN010000109.1"/>
</dbReference>
<name>A0ABV6DTV5_9BACL</name>
<feature type="transmembrane region" description="Helical" evidence="1">
    <location>
        <begin position="107"/>
        <end position="129"/>
    </location>
</feature>
<proteinExistence type="predicted"/>
<feature type="transmembrane region" description="Helical" evidence="1">
    <location>
        <begin position="21"/>
        <end position="39"/>
    </location>
</feature>
<keyword evidence="1" id="KW-0472">Membrane</keyword>
<feature type="transmembrane region" description="Helical" evidence="1">
    <location>
        <begin position="135"/>
        <end position="154"/>
    </location>
</feature>
<gene>
    <name evidence="2" type="ORF">ACFFK0_27190</name>
</gene>
<keyword evidence="1" id="KW-0812">Transmembrane</keyword>
<organism evidence="2 3">
    <name type="scientific">Paenibacillus chartarius</name>
    <dbReference type="NCBI Taxonomy" id="747481"/>
    <lineage>
        <taxon>Bacteria</taxon>
        <taxon>Bacillati</taxon>
        <taxon>Bacillota</taxon>
        <taxon>Bacilli</taxon>
        <taxon>Bacillales</taxon>
        <taxon>Paenibacillaceae</taxon>
        <taxon>Paenibacillus</taxon>
    </lineage>
</organism>
<comment type="caution">
    <text evidence="2">The sequence shown here is derived from an EMBL/GenBank/DDBJ whole genome shotgun (WGS) entry which is preliminary data.</text>
</comment>
<dbReference type="InterPro" id="IPR024563">
    <property type="entry name" value="YqhR"/>
</dbReference>
<keyword evidence="1" id="KW-1133">Transmembrane helix</keyword>